<evidence type="ECO:0000313" key="3">
    <source>
        <dbReference type="Proteomes" id="UP000269721"/>
    </source>
</evidence>
<organism evidence="2 3">
    <name type="scientific">Blyttiomyces helicus</name>
    <dbReference type="NCBI Taxonomy" id="388810"/>
    <lineage>
        <taxon>Eukaryota</taxon>
        <taxon>Fungi</taxon>
        <taxon>Fungi incertae sedis</taxon>
        <taxon>Chytridiomycota</taxon>
        <taxon>Chytridiomycota incertae sedis</taxon>
        <taxon>Chytridiomycetes</taxon>
        <taxon>Chytridiomycetes incertae sedis</taxon>
        <taxon>Blyttiomyces</taxon>
    </lineage>
</organism>
<dbReference type="AlphaFoldDB" id="A0A4P9VXG6"/>
<gene>
    <name evidence="2" type="ORF">BDK51DRAFT_45946</name>
</gene>
<protein>
    <submittedName>
        <fullName evidence="2">Uncharacterized protein</fullName>
    </submittedName>
</protein>
<sequence length="122" mass="13613">MAVNWSHMVLLGSKGVRAAAPPRDWHEQSRPGQIRCRPPLQDVRETCDSLWTLIAVPTKDAPEQPREHADDDPPKGALACTIHIGSGTPPHHSHPLDEPSIPHPRHSQRTSRTQRRTRSSPI</sequence>
<name>A0A4P9VXG6_9FUNG</name>
<feature type="region of interest" description="Disordered" evidence="1">
    <location>
        <begin position="17"/>
        <end position="37"/>
    </location>
</feature>
<feature type="compositionally biased region" description="Basic residues" evidence="1">
    <location>
        <begin position="103"/>
        <end position="122"/>
    </location>
</feature>
<proteinExistence type="predicted"/>
<evidence type="ECO:0000313" key="2">
    <source>
        <dbReference type="EMBL" id="RKO83595.1"/>
    </source>
</evidence>
<feature type="region of interest" description="Disordered" evidence="1">
    <location>
        <begin position="56"/>
        <end position="122"/>
    </location>
</feature>
<reference evidence="3" key="1">
    <citation type="journal article" date="2018" name="Nat. Microbiol.">
        <title>Leveraging single-cell genomics to expand the fungal tree of life.</title>
        <authorList>
            <person name="Ahrendt S.R."/>
            <person name="Quandt C.A."/>
            <person name="Ciobanu D."/>
            <person name="Clum A."/>
            <person name="Salamov A."/>
            <person name="Andreopoulos B."/>
            <person name="Cheng J.F."/>
            <person name="Woyke T."/>
            <person name="Pelin A."/>
            <person name="Henrissat B."/>
            <person name="Reynolds N.K."/>
            <person name="Benny G.L."/>
            <person name="Smith M.E."/>
            <person name="James T.Y."/>
            <person name="Grigoriev I.V."/>
        </authorList>
    </citation>
    <scope>NUCLEOTIDE SEQUENCE [LARGE SCALE GENOMIC DNA]</scope>
</reference>
<keyword evidence="3" id="KW-1185">Reference proteome</keyword>
<accession>A0A4P9VXG6</accession>
<dbReference type="EMBL" id="ML001057">
    <property type="protein sequence ID" value="RKO83595.1"/>
    <property type="molecule type" value="Genomic_DNA"/>
</dbReference>
<dbReference type="Proteomes" id="UP000269721">
    <property type="component" value="Unassembled WGS sequence"/>
</dbReference>
<evidence type="ECO:0000256" key="1">
    <source>
        <dbReference type="SAM" id="MobiDB-lite"/>
    </source>
</evidence>
<feature type="compositionally biased region" description="Basic and acidic residues" evidence="1">
    <location>
        <begin position="60"/>
        <end position="74"/>
    </location>
</feature>